<evidence type="ECO:0000256" key="1">
    <source>
        <dbReference type="SAM" id="MobiDB-lite"/>
    </source>
</evidence>
<comment type="caution">
    <text evidence="2">The sequence shown here is derived from an EMBL/GenBank/DDBJ whole genome shotgun (WGS) entry which is preliminary data.</text>
</comment>
<sequence length="64" mass="7070">MFAHLKRILKLDRLRLRGMSGATDEFTLAAAVQNLRLLGKLSSQGPPTTGQVRPQSTKTLKLTH</sequence>
<dbReference type="Proteomes" id="UP000281806">
    <property type="component" value="Unassembled WGS sequence"/>
</dbReference>
<dbReference type="EMBL" id="RBRZ01000120">
    <property type="protein sequence ID" value="RMR52490.1"/>
    <property type="molecule type" value="Genomic_DNA"/>
</dbReference>
<accession>A0A7Z6UFE1</accession>
<gene>
    <name evidence="2" type="ORF">ALP83_04594</name>
</gene>
<organism evidence="2 3">
    <name type="scientific">Pseudomonas syringae pv. actinidiae</name>
    <dbReference type="NCBI Taxonomy" id="103796"/>
    <lineage>
        <taxon>Bacteria</taxon>
        <taxon>Pseudomonadati</taxon>
        <taxon>Pseudomonadota</taxon>
        <taxon>Gammaproteobacteria</taxon>
        <taxon>Pseudomonadales</taxon>
        <taxon>Pseudomonadaceae</taxon>
        <taxon>Pseudomonas</taxon>
        <taxon>Pseudomonas syringae</taxon>
    </lineage>
</organism>
<evidence type="ECO:0000313" key="2">
    <source>
        <dbReference type="EMBL" id="RMR52490.1"/>
    </source>
</evidence>
<dbReference type="AlphaFoldDB" id="A0A7Z6UFE1"/>
<name>A0A7Z6UFE1_PSESF</name>
<evidence type="ECO:0000313" key="3">
    <source>
        <dbReference type="Proteomes" id="UP000281806"/>
    </source>
</evidence>
<proteinExistence type="predicted"/>
<feature type="region of interest" description="Disordered" evidence="1">
    <location>
        <begin position="41"/>
        <end position="64"/>
    </location>
</feature>
<protein>
    <submittedName>
        <fullName evidence="2">ISPsy22, transposase</fullName>
    </submittedName>
</protein>
<reference evidence="2 3" key="1">
    <citation type="submission" date="2018-08" db="EMBL/GenBank/DDBJ databases">
        <title>Recombination of ecologically and evolutionarily significant loci maintains genetic cohesion in the Pseudomonas syringae species complex.</title>
        <authorList>
            <person name="Dillon M."/>
            <person name="Thakur S."/>
            <person name="Almeida R.N.D."/>
            <person name="Weir B.S."/>
            <person name="Guttman D.S."/>
        </authorList>
    </citation>
    <scope>NUCLEOTIDE SEQUENCE [LARGE SCALE GENOMIC DNA]</scope>
    <source>
        <strain evidence="2 3">ICMP 19198</strain>
    </source>
</reference>